<name>A0A483CP55_9EURY</name>
<evidence type="ECO:0000313" key="2">
    <source>
        <dbReference type="Proteomes" id="UP000292580"/>
    </source>
</evidence>
<dbReference type="Proteomes" id="UP000292580">
    <property type="component" value="Unassembled WGS sequence"/>
</dbReference>
<comment type="caution">
    <text evidence="1">The sequence shown here is derived from an EMBL/GenBank/DDBJ whole genome shotgun (WGS) entry which is preliminary data.</text>
</comment>
<reference evidence="1 2" key="1">
    <citation type="submission" date="2017-11" db="EMBL/GenBank/DDBJ databases">
        <title>Isolation and Characterization of Methanofollis Species from Methane Seep Offshore SW Taiwan.</title>
        <authorList>
            <person name="Teng N.-H."/>
            <person name="Lai M.-C."/>
            <person name="Chen S.-C."/>
        </authorList>
    </citation>
    <scope>NUCLEOTIDE SEQUENCE [LARGE SCALE GENOMIC DNA]</scope>
    <source>
        <strain evidence="1 2">FWC-SCC2</strain>
    </source>
</reference>
<protein>
    <submittedName>
        <fullName evidence="1">Uncharacterized protein</fullName>
    </submittedName>
</protein>
<organism evidence="1 2">
    <name type="scientific">Methanofollis fontis</name>
    <dbReference type="NCBI Taxonomy" id="2052832"/>
    <lineage>
        <taxon>Archaea</taxon>
        <taxon>Methanobacteriati</taxon>
        <taxon>Methanobacteriota</taxon>
        <taxon>Stenosarchaea group</taxon>
        <taxon>Methanomicrobia</taxon>
        <taxon>Methanomicrobiales</taxon>
        <taxon>Methanomicrobiaceae</taxon>
        <taxon>Methanofollis</taxon>
    </lineage>
</organism>
<accession>A0A483CP55</accession>
<evidence type="ECO:0000313" key="1">
    <source>
        <dbReference type="EMBL" id="TAJ44790.1"/>
    </source>
</evidence>
<dbReference type="EMBL" id="PGCL01000002">
    <property type="protein sequence ID" value="TAJ44790.1"/>
    <property type="molecule type" value="Genomic_DNA"/>
</dbReference>
<dbReference type="AlphaFoldDB" id="A0A483CP55"/>
<sequence length="156" mass="17800">MIKDGADDMAFTSEKEMVEIIIKSDYIRDLTSPGPSLVKEEVKGLFGIPDIVVVKNDNEKMISYAFEAKLTNWKRALIQAFRYKAFVNQSYVIMDHDHVKSALSQTERFSRSNIGLMSIDNNGTMYCHHTPHSDAPYSTKFETIFSTMVKTAMHNH</sequence>
<keyword evidence="2" id="KW-1185">Reference proteome</keyword>
<proteinExistence type="predicted"/>
<gene>
    <name evidence="1" type="ORF">CUJ86_05720</name>
</gene>